<gene>
    <name evidence="1" type="ORF">ACFSQP_02030</name>
</gene>
<dbReference type="Proteomes" id="UP001597472">
    <property type="component" value="Unassembled WGS sequence"/>
</dbReference>
<sequence>MMPVFRILIVLLVPIWGFSQKSFQFDYMLTYENVYVQKDSLKDTTVYLTNAADNSYFISLKDISHTEYELTFTQHDMIRAQVKINKTAFLANKYLNVVCSHVSNHKNTVKKVANNYQFTAVMDTIINNNTYASYSLKPTYSTKKRLKHKAGTNLYIINTQIPHLPMFTHPTAYEKWLSEKRLPHGIPVKKCFKDEKNELYNCETLIRFSSVNKQLVLTGNCAHLE</sequence>
<dbReference type="EMBL" id="JBHULS010000001">
    <property type="protein sequence ID" value="MFD2550585.1"/>
    <property type="molecule type" value="Genomic_DNA"/>
</dbReference>
<keyword evidence="2" id="KW-1185">Reference proteome</keyword>
<protein>
    <recommendedName>
        <fullName evidence="3">GLPGLI family protein</fullName>
    </recommendedName>
</protein>
<evidence type="ECO:0008006" key="3">
    <source>
        <dbReference type="Google" id="ProtNLM"/>
    </source>
</evidence>
<reference evidence="2" key="1">
    <citation type="journal article" date="2019" name="Int. J. Syst. Evol. Microbiol.">
        <title>The Global Catalogue of Microorganisms (GCM) 10K type strain sequencing project: providing services to taxonomists for standard genome sequencing and annotation.</title>
        <authorList>
            <consortium name="The Broad Institute Genomics Platform"/>
            <consortium name="The Broad Institute Genome Sequencing Center for Infectious Disease"/>
            <person name="Wu L."/>
            <person name="Ma J."/>
        </authorList>
    </citation>
    <scope>NUCLEOTIDE SEQUENCE [LARGE SCALE GENOMIC DNA]</scope>
    <source>
        <strain evidence="2">KCTC 42587</strain>
    </source>
</reference>
<organism evidence="1 2">
    <name type="scientific">Bizionia sediminis</name>
    <dbReference type="NCBI Taxonomy" id="1737064"/>
    <lineage>
        <taxon>Bacteria</taxon>
        <taxon>Pseudomonadati</taxon>
        <taxon>Bacteroidota</taxon>
        <taxon>Flavobacteriia</taxon>
        <taxon>Flavobacteriales</taxon>
        <taxon>Flavobacteriaceae</taxon>
        <taxon>Bizionia</taxon>
    </lineage>
</organism>
<accession>A0ABW5KS59</accession>
<dbReference type="RefSeq" id="WP_376891387.1">
    <property type="nucleotide sequence ID" value="NZ_JBHULS010000001.1"/>
</dbReference>
<name>A0ABW5KS59_9FLAO</name>
<evidence type="ECO:0000313" key="1">
    <source>
        <dbReference type="EMBL" id="MFD2550585.1"/>
    </source>
</evidence>
<comment type="caution">
    <text evidence="1">The sequence shown here is derived from an EMBL/GenBank/DDBJ whole genome shotgun (WGS) entry which is preliminary data.</text>
</comment>
<evidence type="ECO:0000313" key="2">
    <source>
        <dbReference type="Proteomes" id="UP001597472"/>
    </source>
</evidence>
<proteinExistence type="predicted"/>